<dbReference type="Proteomes" id="UP000559860">
    <property type="component" value="Unassembled WGS sequence"/>
</dbReference>
<gene>
    <name evidence="2" type="ORF">HLH36_01105</name>
</gene>
<organism evidence="2 3">
    <name type="scientific">Gluconacetobacter aggeris</name>
    <dbReference type="NCBI Taxonomy" id="1286186"/>
    <lineage>
        <taxon>Bacteria</taxon>
        <taxon>Pseudomonadati</taxon>
        <taxon>Pseudomonadota</taxon>
        <taxon>Alphaproteobacteria</taxon>
        <taxon>Acetobacterales</taxon>
        <taxon>Acetobacteraceae</taxon>
        <taxon>Gluconacetobacter</taxon>
    </lineage>
</organism>
<feature type="region of interest" description="Disordered" evidence="1">
    <location>
        <begin position="1"/>
        <end position="37"/>
    </location>
</feature>
<reference evidence="2 3" key="1">
    <citation type="submission" date="2020-04" db="EMBL/GenBank/DDBJ databases">
        <title>Description of novel Gluconacetobacter.</title>
        <authorList>
            <person name="Sombolestani A."/>
        </authorList>
    </citation>
    <scope>NUCLEOTIDE SEQUENCE [LARGE SCALE GENOMIC DNA]</scope>
    <source>
        <strain evidence="2 3">LMG 27801</strain>
    </source>
</reference>
<proteinExistence type="predicted"/>
<name>A0A7W4NXV2_9PROT</name>
<dbReference type="RefSeq" id="WP_182984666.1">
    <property type="nucleotide sequence ID" value="NZ_JABEQD010000001.1"/>
</dbReference>
<evidence type="ECO:0000256" key="1">
    <source>
        <dbReference type="SAM" id="MobiDB-lite"/>
    </source>
</evidence>
<evidence type="ECO:0000313" key="3">
    <source>
        <dbReference type="Proteomes" id="UP000559860"/>
    </source>
</evidence>
<keyword evidence="3" id="KW-1185">Reference proteome</keyword>
<sequence length="113" mass="12062">MDILPEPHRTIGANSQDMERHGPVSRPGRSSVRSGSGNGYRAAVLVFRSAHAQDAQHAGDVTPTLGRVTRNALPAPNAGRRTQSMEVAIPSAFRSDLEQEKRIAQAAPVPAET</sequence>
<dbReference type="AlphaFoldDB" id="A0A7W4NXV2"/>
<dbReference type="EMBL" id="JABEQD010000001">
    <property type="protein sequence ID" value="MBB2166965.1"/>
    <property type="molecule type" value="Genomic_DNA"/>
</dbReference>
<accession>A0A7W4NXV2</accession>
<comment type="caution">
    <text evidence="2">The sequence shown here is derived from an EMBL/GenBank/DDBJ whole genome shotgun (WGS) entry which is preliminary data.</text>
</comment>
<feature type="region of interest" description="Disordered" evidence="1">
    <location>
        <begin position="53"/>
        <end position="82"/>
    </location>
</feature>
<evidence type="ECO:0000313" key="2">
    <source>
        <dbReference type="EMBL" id="MBB2166965.1"/>
    </source>
</evidence>
<protein>
    <submittedName>
        <fullName evidence="2">Uncharacterized protein</fullName>
    </submittedName>
</protein>
<feature type="compositionally biased region" description="Low complexity" evidence="1">
    <location>
        <begin position="24"/>
        <end position="35"/>
    </location>
</feature>